<protein>
    <submittedName>
        <fullName evidence="1">Uncharacterized protein</fullName>
    </submittedName>
</protein>
<evidence type="ECO:0000313" key="2">
    <source>
        <dbReference type="Proteomes" id="UP000214646"/>
    </source>
</evidence>
<dbReference type="Proteomes" id="UP000214646">
    <property type="component" value="Unassembled WGS sequence"/>
</dbReference>
<reference evidence="2" key="1">
    <citation type="submission" date="2017-06" db="EMBL/GenBank/DDBJ databases">
        <title>Genome analysis of Fimbriiglobus ruber SP5, the first member of the order Planctomycetales with confirmed chitinolytic capability.</title>
        <authorList>
            <person name="Ravin N.V."/>
            <person name="Rakitin A.L."/>
            <person name="Ivanova A.A."/>
            <person name="Beletsky A.V."/>
            <person name="Kulichevskaya I.S."/>
            <person name="Mardanov A.V."/>
            <person name="Dedysh S.N."/>
        </authorList>
    </citation>
    <scope>NUCLEOTIDE SEQUENCE [LARGE SCALE GENOMIC DNA]</scope>
    <source>
        <strain evidence="2">SP5</strain>
    </source>
</reference>
<organism evidence="1 2">
    <name type="scientific">Fimbriiglobus ruber</name>
    <dbReference type="NCBI Taxonomy" id="1908690"/>
    <lineage>
        <taxon>Bacteria</taxon>
        <taxon>Pseudomonadati</taxon>
        <taxon>Planctomycetota</taxon>
        <taxon>Planctomycetia</taxon>
        <taxon>Gemmatales</taxon>
        <taxon>Gemmataceae</taxon>
        <taxon>Fimbriiglobus</taxon>
    </lineage>
</organism>
<gene>
    <name evidence="1" type="ORF">FRUB_08026</name>
</gene>
<accession>A0A225D3B9</accession>
<keyword evidence="2" id="KW-1185">Reference proteome</keyword>
<dbReference type="RefSeq" id="WP_088258661.1">
    <property type="nucleotide sequence ID" value="NZ_NIDE01000017.1"/>
</dbReference>
<sequence length="62" mass="6990">MNDFERAQMRGWCVSYALHVHKKKAKSLTTKQVVRDAAEIAKFVLDMPDAEVVKLVKDKSGA</sequence>
<name>A0A225D3B9_9BACT</name>
<proteinExistence type="predicted"/>
<dbReference type="AlphaFoldDB" id="A0A225D3B9"/>
<dbReference type="EMBL" id="NIDE01000017">
    <property type="protein sequence ID" value="OWK35463.1"/>
    <property type="molecule type" value="Genomic_DNA"/>
</dbReference>
<evidence type="ECO:0000313" key="1">
    <source>
        <dbReference type="EMBL" id="OWK35463.1"/>
    </source>
</evidence>
<comment type="caution">
    <text evidence="1">The sequence shown here is derived from an EMBL/GenBank/DDBJ whole genome shotgun (WGS) entry which is preliminary data.</text>
</comment>